<protein>
    <recommendedName>
        <fullName evidence="11">LRRCT domain-containing protein</fullName>
    </recommendedName>
</protein>
<evidence type="ECO:0000256" key="10">
    <source>
        <dbReference type="SAM" id="SignalP"/>
    </source>
</evidence>
<feature type="compositionally biased region" description="Polar residues" evidence="9">
    <location>
        <begin position="403"/>
        <end position="415"/>
    </location>
</feature>
<dbReference type="EMBL" id="JAINUG010000106">
    <property type="protein sequence ID" value="KAJ8396473.1"/>
    <property type="molecule type" value="Genomic_DNA"/>
</dbReference>
<proteinExistence type="inferred from homology"/>
<dbReference type="InterPro" id="IPR003591">
    <property type="entry name" value="Leu-rich_rpt_typical-subtyp"/>
</dbReference>
<dbReference type="InterPro" id="IPR032675">
    <property type="entry name" value="LRR_dom_sf"/>
</dbReference>
<keyword evidence="13" id="KW-1185">Reference proteome</keyword>
<name>A0AAD7S5S9_9TELE</name>
<feature type="region of interest" description="Disordered" evidence="9">
    <location>
        <begin position="402"/>
        <end position="440"/>
    </location>
</feature>
<dbReference type="GO" id="GO:0007409">
    <property type="term" value="P:axonogenesis"/>
    <property type="evidence" value="ECO:0007669"/>
    <property type="project" value="TreeGrafter"/>
</dbReference>
<dbReference type="SMART" id="SM00369">
    <property type="entry name" value="LRR_TYP"/>
    <property type="match status" value="6"/>
</dbReference>
<evidence type="ECO:0000256" key="5">
    <source>
        <dbReference type="ARBA" id="ARBA00022729"/>
    </source>
</evidence>
<evidence type="ECO:0000256" key="3">
    <source>
        <dbReference type="ARBA" id="ARBA00022614"/>
    </source>
</evidence>
<keyword evidence="6" id="KW-0677">Repeat</keyword>
<organism evidence="12 13">
    <name type="scientific">Aldrovandia affinis</name>
    <dbReference type="NCBI Taxonomy" id="143900"/>
    <lineage>
        <taxon>Eukaryota</taxon>
        <taxon>Metazoa</taxon>
        <taxon>Chordata</taxon>
        <taxon>Craniata</taxon>
        <taxon>Vertebrata</taxon>
        <taxon>Euteleostomi</taxon>
        <taxon>Actinopterygii</taxon>
        <taxon>Neopterygii</taxon>
        <taxon>Teleostei</taxon>
        <taxon>Notacanthiformes</taxon>
        <taxon>Halosauridae</taxon>
        <taxon>Aldrovandia</taxon>
    </lineage>
</organism>
<gene>
    <name evidence="12" type="ORF">AAFF_G00017790</name>
</gene>
<sequence length="440" mass="49646">MLWKRETTVTGSPWVVAVLSLMMALPLVPHACPGTCSCPGPREVLCTFSHLTSAPGGLPRDTQHLNLGYNSIQALGVSEFTGLRRLEMLMLHGNDIQSVSPGAFYNLRSLRILKLSHNKLRTLTNSIFEGLSSLVRLHLDHNTIEFIEPFSFSGLTSLILLNLEGNRLRDLHPHTFVTLSFLGNFWGSNLNYLHLSDNQLEYLLPGTLQYLNKLEALSLHGNPWACDCNLQWLLQWNDKNKGVIKCEKERSGTRVNCAMCSSPQSLNNNHLFQLSASQLSCDGLILYSPLKLRESTVWQDTDSDIPYTKDLEPPLGHLTFVLSDSHGNMAYVDCVVKRQTEGTTMSWQNLRFPGQVVLNVTLMSLLECEIDREELQQLWRLVAYYYEGPAILQRGLRQENSSRDTFQYSQESQGLPSPGLKSPQVQPSKLTQRKAKDLKF</sequence>
<comment type="subcellular location">
    <subcellularLocation>
        <location evidence="1">Membrane</location>
        <topology evidence="1">Single-pass type I membrane protein</topology>
    </subcellularLocation>
</comment>
<dbReference type="GO" id="GO:0051965">
    <property type="term" value="P:positive regulation of synapse assembly"/>
    <property type="evidence" value="ECO:0007669"/>
    <property type="project" value="TreeGrafter"/>
</dbReference>
<dbReference type="FunFam" id="3.80.10.10:FF:000082">
    <property type="entry name" value="Leucine-rich repeat-containing 24"/>
    <property type="match status" value="1"/>
</dbReference>
<evidence type="ECO:0000313" key="13">
    <source>
        <dbReference type="Proteomes" id="UP001221898"/>
    </source>
</evidence>
<dbReference type="SUPFAM" id="SSF52058">
    <property type="entry name" value="L domain-like"/>
    <property type="match status" value="1"/>
</dbReference>
<evidence type="ECO:0000256" key="2">
    <source>
        <dbReference type="ARBA" id="ARBA00010439"/>
    </source>
</evidence>
<dbReference type="Gene3D" id="3.80.10.10">
    <property type="entry name" value="Ribonuclease Inhibitor"/>
    <property type="match status" value="2"/>
</dbReference>
<keyword evidence="4" id="KW-0812">Transmembrane</keyword>
<evidence type="ECO:0000256" key="8">
    <source>
        <dbReference type="ARBA" id="ARBA00023136"/>
    </source>
</evidence>
<keyword evidence="5 10" id="KW-0732">Signal</keyword>
<feature type="signal peptide" evidence="10">
    <location>
        <begin position="1"/>
        <end position="31"/>
    </location>
</feature>
<comment type="similarity">
    <text evidence="2">Belongs to the SLITRK family.</text>
</comment>
<feature type="domain" description="LRRCT" evidence="11">
    <location>
        <begin position="222"/>
        <end position="282"/>
    </location>
</feature>
<dbReference type="InterPro" id="IPR000483">
    <property type="entry name" value="Cys-rich_flank_reg_C"/>
</dbReference>
<keyword evidence="8" id="KW-0472">Membrane</keyword>
<dbReference type="Proteomes" id="UP001221898">
    <property type="component" value="Unassembled WGS sequence"/>
</dbReference>
<reference evidence="12" key="1">
    <citation type="journal article" date="2023" name="Science">
        <title>Genome structures resolve the early diversification of teleost fishes.</title>
        <authorList>
            <person name="Parey E."/>
            <person name="Louis A."/>
            <person name="Montfort J."/>
            <person name="Bouchez O."/>
            <person name="Roques C."/>
            <person name="Iampietro C."/>
            <person name="Lluch J."/>
            <person name="Castinel A."/>
            <person name="Donnadieu C."/>
            <person name="Desvignes T."/>
            <person name="Floi Bucao C."/>
            <person name="Jouanno E."/>
            <person name="Wen M."/>
            <person name="Mejri S."/>
            <person name="Dirks R."/>
            <person name="Jansen H."/>
            <person name="Henkel C."/>
            <person name="Chen W.J."/>
            <person name="Zahm M."/>
            <person name="Cabau C."/>
            <person name="Klopp C."/>
            <person name="Thompson A.W."/>
            <person name="Robinson-Rechavi M."/>
            <person name="Braasch I."/>
            <person name="Lecointre G."/>
            <person name="Bobe J."/>
            <person name="Postlethwait J.H."/>
            <person name="Berthelot C."/>
            <person name="Roest Crollius H."/>
            <person name="Guiguen Y."/>
        </authorList>
    </citation>
    <scope>NUCLEOTIDE SEQUENCE</scope>
    <source>
        <strain evidence="12">NC1722</strain>
    </source>
</reference>
<dbReference type="PANTHER" id="PTHR45773:SF5">
    <property type="entry name" value="SLIT AND NTRK-LIKE PROTEIN 5"/>
    <property type="match status" value="1"/>
</dbReference>
<evidence type="ECO:0000313" key="12">
    <source>
        <dbReference type="EMBL" id="KAJ8396473.1"/>
    </source>
</evidence>
<evidence type="ECO:0000256" key="7">
    <source>
        <dbReference type="ARBA" id="ARBA00022989"/>
    </source>
</evidence>
<keyword evidence="3" id="KW-0433">Leucine-rich repeat</keyword>
<dbReference type="Pfam" id="PF13855">
    <property type="entry name" value="LRR_8"/>
    <property type="match status" value="1"/>
</dbReference>
<accession>A0AAD7S5S9</accession>
<evidence type="ECO:0000256" key="6">
    <source>
        <dbReference type="ARBA" id="ARBA00022737"/>
    </source>
</evidence>
<evidence type="ECO:0000256" key="1">
    <source>
        <dbReference type="ARBA" id="ARBA00004479"/>
    </source>
</evidence>
<dbReference type="PROSITE" id="PS51450">
    <property type="entry name" value="LRR"/>
    <property type="match status" value="1"/>
</dbReference>
<dbReference type="PANTHER" id="PTHR45773">
    <property type="entry name" value="SLIT AND NTRK-LIKE PROTEIN 4-RELATED"/>
    <property type="match status" value="1"/>
</dbReference>
<dbReference type="GO" id="GO:0016020">
    <property type="term" value="C:membrane"/>
    <property type="evidence" value="ECO:0007669"/>
    <property type="project" value="UniProtKB-SubCell"/>
</dbReference>
<dbReference type="SMART" id="SM00082">
    <property type="entry name" value="LRRCT"/>
    <property type="match status" value="1"/>
</dbReference>
<evidence type="ECO:0000256" key="4">
    <source>
        <dbReference type="ARBA" id="ARBA00022692"/>
    </source>
</evidence>
<dbReference type="InterPro" id="IPR001611">
    <property type="entry name" value="Leu-rich_rpt"/>
</dbReference>
<evidence type="ECO:0000259" key="11">
    <source>
        <dbReference type="SMART" id="SM00082"/>
    </source>
</evidence>
<dbReference type="Pfam" id="PF00560">
    <property type="entry name" value="LRR_1"/>
    <property type="match status" value="1"/>
</dbReference>
<comment type="caution">
    <text evidence="12">The sequence shown here is derived from an EMBL/GenBank/DDBJ whole genome shotgun (WGS) entry which is preliminary data.</text>
</comment>
<feature type="chain" id="PRO_5042013061" description="LRRCT domain-containing protein" evidence="10">
    <location>
        <begin position="32"/>
        <end position="440"/>
    </location>
</feature>
<dbReference type="AlphaFoldDB" id="A0AAD7S5S9"/>
<evidence type="ECO:0000256" key="9">
    <source>
        <dbReference type="SAM" id="MobiDB-lite"/>
    </source>
</evidence>
<keyword evidence="7" id="KW-1133">Transmembrane helix</keyword>